<sequence>MEELQFRKSSYSGNRQDCVEVACHPQVGAALRDTKRREDGHLEFPATEWTAFLNATRSENL</sequence>
<gene>
    <name evidence="2" type="ORF">LP52_17500</name>
</gene>
<name>A0A0C2J8K7_9ACTN</name>
<dbReference type="AlphaFoldDB" id="A0A0C2J8K7"/>
<organism evidence="2 3">
    <name type="scientific">Streptomonospora alba</name>
    <dbReference type="NCBI Taxonomy" id="183763"/>
    <lineage>
        <taxon>Bacteria</taxon>
        <taxon>Bacillati</taxon>
        <taxon>Actinomycetota</taxon>
        <taxon>Actinomycetes</taxon>
        <taxon>Streptosporangiales</taxon>
        <taxon>Nocardiopsidaceae</taxon>
        <taxon>Streptomonospora</taxon>
    </lineage>
</organism>
<comment type="caution">
    <text evidence="2">The sequence shown here is derived from an EMBL/GenBank/DDBJ whole genome shotgun (WGS) entry which is preliminary data.</text>
</comment>
<dbReference type="OrthoDB" id="3431580at2"/>
<dbReference type="Proteomes" id="UP000031675">
    <property type="component" value="Unassembled WGS sequence"/>
</dbReference>
<dbReference type="RefSeq" id="WP_040275027.1">
    <property type="nucleotide sequence ID" value="NZ_JROO01000032.1"/>
</dbReference>
<keyword evidence="3" id="KW-1185">Reference proteome</keyword>
<reference evidence="3" key="1">
    <citation type="journal article" date="2015" name="Chem. Biol.">
        <title>Structure, bioactivity, and resistance mechanism of streptomonomicin, an unusual lasso Peptide from an understudied halophilic actinomycete.</title>
        <authorList>
            <person name="Metelev M."/>
            <person name="Tietz J.I."/>
            <person name="Melby J.O."/>
            <person name="Blair P.M."/>
            <person name="Zhu L."/>
            <person name="Livnat I."/>
            <person name="Severinov K."/>
            <person name="Mitchell D.A."/>
        </authorList>
    </citation>
    <scope>NUCLEOTIDE SEQUENCE [LARGE SCALE GENOMIC DNA]</scope>
    <source>
        <strain evidence="3">YIM 90003</strain>
    </source>
</reference>
<evidence type="ECO:0000313" key="2">
    <source>
        <dbReference type="EMBL" id="KIH97831.1"/>
    </source>
</evidence>
<evidence type="ECO:0000259" key="1">
    <source>
        <dbReference type="Pfam" id="PF04149"/>
    </source>
</evidence>
<dbReference type="EMBL" id="JROO01000032">
    <property type="protein sequence ID" value="KIH97831.1"/>
    <property type="molecule type" value="Genomic_DNA"/>
</dbReference>
<evidence type="ECO:0000313" key="3">
    <source>
        <dbReference type="Proteomes" id="UP000031675"/>
    </source>
</evidence>
<dbReference type="Pfam" id="PF04149">
    <property type="entry name" value="DUF397"/>
    <property type="match status" value="1"/>
</dbReference>
<feature type="domain" description="DUF397" evidence="1">
    <location>
        <begin position="5"/>
        <end position="57"/>
    </location>
</feature>
<dbReference type="InterPro" id="IPR007278">
    <property type="entry name" value="DUF397"/>
</dbReference>
<protein>
    <recommendedName>
        <fullName evidence="1">DUF397 domain-containing protein</fullName>
    </recommendedName>
</protein>
<proteinExistence type="predicted"/>
<accession>A0A0C2J8K7</accession>
<dbReference type="STRING" id="183763.LP52_17500"/>